<feature type="region of interest" description="Disordered" evidence="1">
    <location>
        <begin position="277"/>
        <end position="314"/>
    </location>
</feature>
<organism evidence="2 3">
    <name type="scientific">Dactylonectria estremocensis</name>
    <dbReference type="NCBI Taxonomy" id="1079267"/>
    <lineage>
        <taxon>Eukaryota</taxon>
        <taxon>Fungi</taxon>
        <taxon>Dikarya</taxon>
        <taxon>Ascomycota</taxon>
        <taxon>Pezizomycotina</taxon>
        <taxon>Sordariomycetes</taxon>
        <taxon>Hypocreomycetidae</taxon>
        <taxon>Hypocreales</taxon>
        <taxon>Nectriaceae</taxon>
        <taxon>Dactylonectria</taxon>
    </lineage>
</organism>
<evidence type="ECO:0000313" key="2">
    <source>
        <dbReference type="EMBL" id="KAH7160083.1"/>
    </source>
</evidence>
<keyword evidence="3" id="KW-1185">Reference proteome</keyword>
<accession>A0A9P9FFN0</accession>
<proteinExistence type="predicted"/>
<sequence length="351" mass="40371">MVFQSSNGSGAPKSRPRPKRWGLQAQRTLRRRGLAQRHLIRKQVSQGRPDPRKTWCGDPDCTTDISMFENPFKHLIDRERNAHGLLVSDYYRDFANAMVGQLFPETTTPLAKARKRYAVLSFVDSPPIKVALWKLMGCVKSRNLRACDEEIQAELVKAQLMFHDLMFGEKSVQTIETVHRYISPGQDELDRTWRLSDFALRFLIWAELWRSWSCRSAEWYIGPGEVVAEFLTAVLLNYWLMYFDDCFIGEVLLRDQRWDRVWEAWLEKYPVVRRPGGGNEENGGVEKCSGTEQGGGNGQGSSRHEPFVTREELGESEEVVLEMVGYLGGVGKYEGYCERTRLGLRRPSPQL</sequence>
<dbReference type="AlphaFoldDB" id="A0A9P9FFN0"/>
<protein>
    <submittedName>
        <fullName evidence="2">Uncharacterized protein</fullName>
    </submittedName>
</protein>
<reference evidence="2" key="1">
    <citation type="journal article" date="2021" name="Nat. Commun.">
        <title>Genetic determinants of endophytism in the Arabidopsis root mycobiome.</title>
        <authorList>
            <person name="Mesny F."/>
            <person name="Miyauchi S."/>
            <person name="Thiergart T."/>
            <person name="Pickel B."/>
            <person name="Atanasova L."/>
            <person name="Karlsson M."/>
            <person name="Huettel B."/>
            <person name="Barry K.W."/>
            <person name="Haridas S."/>
            <person name="Chen C."/>
            <person name="Bauer D."/>
            <person name="Andreopoulos W."/>
            <person name="Pangilinan J."/>
            <person name="LaButti K."/>
            <person name="Riley R."/>
            <person name="Lipzen A."/>
            <person name="Clum A."/>
            <person name="Drula E."/>
            <person name="Henrissat B."/>
            <person name="Kohler A."/>
            <person name="Grigoriev I.V."/>
            <person name="Martin F.M."/>
            <person name="Hacquard S."/>
        </authorList>
    </citation>
    <scope>NUCLEOTIDE SEQUENCE</scope>
    <source>
        <strain evidence="2">MPI-CAGE-AT-0021</strain>
    </source>
</reference>
<comment type="caution">
    <text evidence="2">The sequence shown here is derived from an EMBL/GenBank/DDBJ whole genome shotgun (WGS) entry which is preliminary data.</text>
</comment>
<gene>
    <name evidence="2" type="ORF">B0J13DRAFT_616866</name>
</gene>
<feature type="region of interest" description="Disordered" evidence="1">
    <location>
        <begin position="1"/>
        <end position="22"/>
    </location>
</feature>
<evidence type="ECO:0000313" key="3">
    <source>
        <dbReference type="Proteomes" id="UP000717696"/>
    </source>
</evidence>
<name>A0A9P9FFN0_9HYPO</name>
<feature type="compositionally biased region" description="Basic and acidic residues" evidence="1">
    <location>
        <begin position="302"/>
        <end position="313"/>
    </location>
</feature>
<dbReference type="Proteomes" id="UP000717696">
    <property type="component" value="Unassembled WGS sequence"/>
</dbReference>
<evidence type="ECO:0000256" key="1">
    <source>
        <dbReference type="SAM" id="MobiDB-lite"/>
    </source>
</evidence>
<dbReference type="OrthoDB" id="5141931at2759"/>
<dbReference type="EMBL" id="JAGMUU010000002">
    <property type="protein sequence ID" value="KAH7160083.1"/>
    <property type="molecule type" value="Genomic_DNA"/>
</dbReference>